<evidence type="ECO:0000256" key="4">
    <source>
        <dbReference type="ARBA" id="ARBA00022679"/>
    </source>
</evidence>
<evidence type="ECO:0000313" key="9">
    <source>
        <dbReference type="Proteomes" id="UP000238954"/>
    </source>
</evidence>
<dbReference type="InterPro" id="IPR050736">
    <property type="entry name" value="Sensor_HK_Regulatory"/>
</dbReference>
<dbReference type="InterPro" id="IPR003594">
    <property type="entry name" value="HATPase_dom"/>
</dbReference>
<dbReference type="InterPro" id="IPR004358">
    <property type="entry name" value="Sig_transdc_His_kin-like_C"/>
</dbReference>
<keyword evidence="3" id="KW-0597">Phosphoprotein</keyword>
<evidence type="ECO:0000313" key="8">
    <source>
        <dbReference type="EMBL" id="PQM27607.1"/>
    </source>
</evidence>
<dbReference type="InterPro" id="IPR036890">
    <property type="entry name" value="HATPase_C_sf"/>
</dbReference>
<comment type="catalytic activity">
    <reaction evidence="1">
        <text>ATP + protein L-histidine = ADP + protein N-phospho-L-histidine.</text>
        <dbReference type="EC" id="2.7.13.3"/>
    </reaction>
</comment>
<dbReference type="Pfam" id="PF02518">
    <property type="entry name" value="HATPase_c"/>
    <property type="match status" value="1"/>
</dbReference>
<accession>A0A2S8B5H6</accession>
<dbReference type="InterPro" id="IPR005467">
    <property type="entry name" value="His_kinase_dom"/>
</dbReference>
<keyword evidence="5 8" id="KW-0418">Kinase</keyword>
<comment type="caution">
    <text evidence="8">The sequence shown here is derived from an EMBL/GenBank/DDBJ whole genome shotgun (WGS) entry which is preliminary data.</text>
</comment>
<gene>
    <name evidence="8" type="ORF">CVO77_03240</name>
</gene>
<dbReference type="Gene3D" id="1.10.287.130">
    <property type="match status" value="1"/>
</dbReference>
<dbReference type="FunFam" id="3.30.565.10:FF:000006">
    <property type="entry name" value="Sensor histidine kinase WalK"/>
    <property type="match status" value="1"/>
</dbReference>
<dbReference type="SUPFAM" id="SSF55874">
    <property type="entry name" value="ATPase domain of HSP90 chaperone/DNA topoisomerase II/histidine kinase"/>
    <property type="match status" value="1"/>
</dbReference>
<keyword evidence="6" id="KW-0902">Two-component regulatory system</keyword>
<dbReference type="AlphaFoldDB" id="A0A2S8B5H6"/>
<keyword evidence="9" id="KW-1185">Reference proteome</keyword>
<dbReference type="PANTHER" id="PTHR43711">
    <property type="entry name" value="TWO-COMPONENT HISTIDINE KINASE"/>
    <property type="match status" value="1"/>
</dbReference>
<dbReference type="PRINTS" id="PR00344">
    <property type="entry name" value="BCTRLSENSOR"/>
</dbReference>
<dbReference type="GO" id="GO:0000155">
    <property type="term" value="F:phosphorelay sensor kinase activity"/>
    <property type="evidence" value="ECO:0007669"/>
    <property type="project" value="InterPro"/>
</dbReference>
<dbReference type="EMBL" id="PHFW01000002">
    <property type="protein sequence ID" value="PQM27607.1"/>
    <property type="molecule type" value="Genomic_DNA"/>
</dbReference>
<proteinExistence type="predicted"/>
<reference evidence="9" key="1">
    <citation type="submission" date="2017-11" db="EMBL/GenBank/DDBJ databases">
        <title>The complete genome sequence of Sphingopyxis pomeranensis sp. nov. strain WS5A3p.</title>
        <authorList>
            <person name="Kaminski M.A."/>
        </authorList>
    </citation>
    <scope>NUCLEOTIDE SEQUENCE [LARGE SCALE GENOMIC DNA]</scope>
    <source>
        <strain evidence="9">WS5A3p</strain>
    </source>
</reference>
<dbReference type="RefSeq" id="WP_105997868.1">
    <property type="nucleotide sequence ID" value="NZ_CM009578.1"/>
</dbReference>
<evidence type="ECO:0000259" key="7">
    <source>
        <dbReference type="PROSITE" id="PS50109"/>
    </source>
</evidence>
<dbReference type="EC" id="2.7.13.3" evidence="2"/>
<keyword evidence="4" id="KW-0808">Transferase</keyword>
<protein>
    <recommendedName>
        <fullName evidence="2">histidine kinase</fullName>
        <ecNumber evidence="2">2.7.13.3</ecNumber>
    </recommendedName>
</protein>
<organism evidence="8 9">
    <name type="scientific">Sphingopyxis lindanitolerans</name>
    <dbReference type="NCBI Taxonomy" id="2054227"/>
    <lineage>
        <taxon>Bacteria</taxon>
        <taxon>Pseudomonadati</taxon>
        <taxon>Pseudomonadota</taxon>
        <taxon>Alphaproteobacteria</taxon>
        <taxon>Sphingomonadales</taxon>
        <taxon>Sphingomonadaceae</taxon>
        <taxon>Sphingopyxis</taxon>
    </lineage>
</organism>
<evidence type="ECO:0000256" key="5">
    <source>
        <dbReference type="ARBA" id="ARBA00022777"/>
    </source>
</evidence>
<dbReference type="Gene3D" id="3.30.565.10">
    <property type="entry name" value="Histidine kinase-like ATPase, C-terminal domain"/>
    <property type="match status" value="1"/>
</dbReference>
<evidence type="ECO:0000256" key="3">
    <source>
        <dbReference type="ARBA" id="ARBA00022553"/>
    </source>
</evidence>
<evidence type="ECO:0000256" key="2">
    <source>
        <dbReference type="ARBA" id="ARBA00012438"/>
    </source>
</evidence>
<dbReference type="PROSITE" id="PS50109">
    <property type="entry name" value="HIS_KIN"/>
    <property type="match status" value="1"/>
</dbReference>
<feature type="domain" description="Histidine kinase" evidence="7">
    <location>
        <begin position="241"/>
        <end position="457"/>
    </location>
</feature>
<dbReference type="OrthoDB" id="7933832at2"/>
<dbReference type="InterPro" id="IPR036097">
    <property type="entry name" value="HisK_dim/P_sf"/>
</dbReference>
<sequence>MSERVIRGRIDRAGALVSADAPLLRLQKRAGAGIGKPLALPHLARLVALAQRLQRDISRPLYTADDHSDIHALVRVLPDGDGASLEISDWRAGAMPMPQAATADPAPSPRGWTWECDQQLRMVALRGSDDAPPVPDDWEGRSLSELFELQPDEQGRFPVLRALASQSRFEGQRVRADGPAGRIAMVLAAGPIFDATGRFTGFRGEVEVEREVAASASGATAALADPAFGSLPLSDPQFGRRIDGALRGPLSRIIATAETIHGQFDGPIRADYARYAGDIAHAGRHLLGLVDDLADLQNIERPGFKAAADEIDLGDLARRAVGLLGMKAEEKTIRIDAPKVDDKMPATGEFRRVLQVLLNLLGNAIRYSPEESQIWIRVDREGDRAMLTVADQGQGLSGEQQAVVFEKFERLGRTDSGGSGLGLYIARRLARAMDGDLTVESAPGQGARFTLSLPARDEA</sequence>
<dbReference type="SUPFAM" id="SSF47384">
    <property type="entry name" value="Homodimeric domain of signal transducing histidine kinase"/>
    <property type="match status" value="1"/>
</dbReference>
<evidence type="ECO:0000256" key="6">
    <source>
        <dbReference type="ARBA" id="ARBA00023012"/>
    </source>
</evidence>
<evidence type="ECO:0000256" key="1">
    <source>
        <dbReference type="ARBA" id="ARBA00000085"/>
    </source>
</evidence>
<name>A0A2S8B5H6_9SPHN</name>
<dbReference type="Proteomes" id="UP000238954">
    <property type="component" value="Chromosome"/>
</dbReference>
<dbReference type="SMART" id="SM00387">
    <property type="entry name" value="HATPase_c"/>
    <property type="match status" value="1"/>
</dbReference>
<dbReference type="PANTHER" id="PTHR43711:SF26">
    <property type="entry name" value="SENSOR HISTIDINE KINASE RCSC"/>
    <property type="match status" value="1"/>
</dbReference>